<organism evidence="2 3">
    <name type="scientific">Xanthomonas campestris pv. phaseoli</name>
    <dbReference type="NCBI Taxonomy" id="317013"/>
    <lineage>
        <taxon>Bacteria</taxon>
        <taxon>Pseudomonadati</taxon>
        <taxon>Pseudomonadota</taxon>
        <taxon>Gammaproteobacteria</taxon>
        <taxon>Lysobacterales</taxon>
        <taxon>Lysobacteraceae</taxon>
        <taxon>Xanthomonas</taxon>
    </lineage>
</organism>
<dbReference type="AlphaFoldDB" id="A0AB38E6Q8"/>
<sequence>MSYSVGCLDSDATMRSTHAVAEWRRLGKLTLSRDFAAPEARRASRSGCDLARFGDCAPNFAVHVAVREVCHAVVTIRP</sequence>
<evidence type="ECO:0000313" key="2">
    <source>
        <dbReference type="EMBL" id="SON93275.1"/>
    </source>
</evidence>
<proteinExistence type="predicted"/>
<protein>
    <submittedName>
        <fullName evidence="2">Uncharacterized protein</fullName>
    </submittedName>
</protein>
<gene>
    <name evidence="1" type="ORF">XAP6984_1000079</name>
    <name evidence="2" type="ORF">XAP7430_990080</name>
</gene>
<reference evidence="3 4" key="1">
    <citation type="submission" date="2017-10" db="EMBL/GenBank/DDBJ databases">
        <authorList>
            <person name="Regsiter A."/>
            <person name="William W."/>
        </authorList>
    </citation>
    <scope>NUCLEOTIDE SEQUENCE [LARGE SCALE GENOMIC DNA]</scope>
    <source>
        <strain evidence="1 4">CFBP6984</strain>
        <strain evidence="2 3">CFBP7430</strain>
    </source>
</reference>
<dbReference type="Proteomes" id="UP000234166">
    <property type="component" value="Unassembled WGS sequence"/>
</dbReference>
<dbReference type="EMBL" id="OCYT01000003">
    <property type="protein sequence ID" value="SON75477.1"/>
    <property type="molecule type" value="Genomic_DNA"/>
</dbReference>
<evidence type="ECO:0000313" key="3">
    <source>
        <dbReference type="Proteomes" id="UP000234166"/>
    </source>
</evidence>
<keyword evidence="4" id="KW-1185">Reference proteome</keyword>
<evidence type="ECO:0000313" key="4">
    <source>
        <dbReference type="Proteomes" id="UP000234181"/>
    </source>
</evidence>
<dbReference type="EMBL" id="OCYS01000159">
    <property type="protein sequence ID" value="SON93275.1"/>
    <property type="molecule type" value="Genomic_DNA"/>
</dbReference>
<evidence type="ECO:0000313" key="1">
    <source>
        <dbReference type="EMBL" id="SON75477.1"/>
    </source>
</evidence>
<name>A0AB38E6Q8_XANCH</name>
<comment type="caution">
    <text evidence="2">The sequence shown here is derived from an EMBL/GenBank/DDBJ whole genome shotgun (WGS) entry which is preliminary data.</text>
</comment>
<accession>A0AB38E6Q8</accession>
<dbReference type="Proteomes" id="UP000234181">
    <property type="component" value="Unassembled WGS sequence"/>
</dbReference>